<comment type="caution">
    <text evidence="1">The sequence shown here is derived from an EMBL/GenBank/DDBJ whole genome shotgun (WGS) entry which is preliminary data.</text>
</comment>
<evidence type="ECO:0000313" key="1">
    <source>
        <dbReference type="EMBL" id="GEM77954.1"/>
    </source>
</evidence>
<accession>A0A511QKV0</accession>
<name>A0A511QKV0_9VIBR</name>
<gene>
    <name evidence="1" type="ORF">VSU01S_01990</name>
</gene>
<dbReference type="Proteomes" id="UP000321113">
    <property type="component" value="Unassembled WGS sequence"/>
</dbReference>
<protein>
    <submittedName>
        <fullName evidence="1">Uncharacterized protein</fullName>
    </submittedName>
</protein>
<dbReference type="EMBL" id="BJXK01000001">
    <property type="protein sequence ID" value="GEM77954.1"/>
    <property type="molecule type" value="Genomic_DNA"/>
</dbReference>
<evidence type="ECO:0000313" key="2">
    <source>
        <dbReference type="Proteomes" id="UP000321113"/>
    </source>
</evidence>
<keyword evidence="2" id="KW-1185">Reference proteome</keyword>
<sequence>MGLGYGCPQLLGQTGLGCSIQDSLFLLAFQCSAWRIAIICATELNENKSHSLEFVTTILIFKNNANDN</sequence>
<dbReference type="AlphaFoldDB" id="A0A511QKV0"/>
<proteinExistence type="predicted"/>
<organism evidence="1 2">
    <name type="scientific">Vibrio superstes NBRC 103154</name>
    <dbReference type="NCBI Taxonomy" id="1219062"/>
    <lineage>
        <taxon>Bacteria</taxon>
        <taxon>Pseudomonadati</taxon>
        <taxon>Pseudomonadota</taxon>
        <taxon>Gammaproteobacteria</taxon>
        <taxon>Vibrionales</taxon>
        <taxon>Vibrionaceae</taxon>
        <taxon>Vibrio</taxon>
    </lineage>
</organism>
<reference evidence="1 2" key="1">
    <citation type="submission" date="2019-07" db="EMBL/GenBank/DDBJ databases">
        <title>Whole genome shotgun sequence of Vibrio superstes NBRC 103154.</title>
        <authorList>
            <person name="Hosoyama A."/>
            <person name="Uohara A."/>
            <person name="Ohji S."/>
            <person name="Ichikawa N."/>
        </authorList>
    </citation>
    <scope>NUCLEOTIDE SEQUENCE [LARGE SCALE GENOMIC DNA]</scope>
    <source>
        <strain evidence="1 2">NBRC 103154</strain>
    </source>
</reference>